<dbReference type="EC" id="2.7.13.3" evidence="2"/>
<dbReference type="InterPro" id="IPR011006">
    <property type="entry name" value="CheY-like_superfamily"/>
</dbReference>
<dbReference type="SUPFAM" id="SSF55874">
    <property type="entry name" value="ATPase domain of HSP90 chaperone/DNA topoisomerase II/histidine kinase"/>
    <property type="match status" value="2"/>
</dbReference>
<evidence type="ECO:0000313" key="12">
    <source>
        <dbReference type="EMBL" id="GFZ33990.1"/>
    </source>
</evidence>
<dbReference type="InterPro" id="IPR008979">
    <property type="entry name" value="Galactose-bd-like_sf"/>
</dbReference>
<dbReference type="SMART" id="SM00448">
    <property type="entry name" value="REC"/>
    <property type="match status" value="1"/>
</dbReference>
<dbReference type="Pfam" id="PF00512">
    <property type="entry name" value="HisKA"/>
    <property type="match status" value="1"/>
</dbReference>
<dbReference type="InterPro" id="IPR011623">
    <property type="entry name" value="7TMR_DISM_rcpt_extracell_dom1"/>
</dbReference>
<dbReference type="PANTHER" id="PTHR43547:SF2">
    <property type="entry name" value="HYBRID SIGNAL TRANSDUCTION HISTIDINE KINASE C"/>
    <property type="match status" value="1"/>
</dbReference>
<dbReference type="PROSITE" id="PS50109">
    <property type="entry name" value="HIS_KIN"/>
    <property type="match status" value="1"/>
</dbReference>
<evidence type="ECO:0000256" key="8">
    <source>
        <dbReference type="PROSITE-ProRule" id="PRU00169"/>
    </source>
</evidence>
<dbReference type="PANTHER" id="PTHR43547">
    <property type="entry name" value="TWO-COMPONENT HISTIDINE KINASE"/>
    <property type="match status" value="1"/>
</dbReference>
<feature type="transmembrane region" description="Helical" evidence="9">
    <location>
        <begin position="253"/>
        <end position="270"/>
    </location>
</feature>
<dbReference type="InterPro" id="IPR005467">
    <property type="entry name" value="His_kinase_dom"/>
</dbReference>
<dbReference type="Gene3D" id="1.10.287.130">
    <property type="match status" value="1"/>
</dbReference>
<dbReference type="InterPro" id="IPR001789">
    <property type="entry name" value="Sig_transdc_resp-reg_receiver"/>
</dbReference>
<evidence type="ECO:0000313" key="13">
    <source>
        <dbReference type="Proteomes" id="UP000663802"/>
    </source>
</evidence>
<evidence type="ECO:0000256" key="5">
    <source>
        <dbReference type="ARBA" id="ARBA00022777"/>
    </source>
</evidence>
<feature type="transmembrane region" description="Helical" evidence="9">
    <location>
        <begin position="321"/>
        <end position="340"/>
    </location>
</feature>
<keyword evidence="6" id="KW-0902">Two-component regulatory system</keyword>
<protein>
    <recommendedName>
        <fullName evidence="3">Stage 0 sporulation protein A homolog</fullName>
        <ecNumber evidence="2">2.7.13.3</ecNumber>
    </recommendedName>
</protein>
<feature type="transmembrane region" description="Helical" evidence="9">
    <location>
        <begin position="290"/>
        <end position="309"/>
    </location>
</feature>
<dbReference type="InterPro" id="IPR003661">
    <property type="entry name" value="HisK_dim/P_dom"/>
</dbReference>
<dbReference type="CDD" id="cd00082">
    <property type="entry name" value="HisKA"/>
    <property type="match status" value="1"/>
</dbReference>
<dbReference type="Pfam" id="PF02518">
    <property type="entry name" value="HATPase_c"/>
    <property type="match status" value="2"/>
</dbReference>
<dbReference type="EMBL" id="BMBA01000008">
    <property type="protein sequence ID" value="GFZ33990.1"/>
    <property type="molecule type" value="Genomic_DNA"/>
</dbReference>
<evidence type="ECO:0000256" key="2">
    <source>
        <dbReference type="ARBA" id="ARBA00012438"/>
    </source>
</evidence>
<keyword evidence="9" id="KW-0472">Membrane</keyword>
<dbReference type="InterPro" id="IPR003594">
    <property type="entry name" value="HATPase_dom"/>
</dbReference>
<evidence type="ECO:0000256" key="9">
    <source>
        <dbReference type="SAM" id="Phobius"/>
    </source>
</evidence>
<evidence type="ECO:0000259" key="10">
    <source>
        <dbReference type="PROSITE" id="PS50109"/>
    </source>
</evidence>
<gene>
    <name evidence="12" type="ORF">CSC2_45160</name>
</gene>
<dbReference type="RefSeq" id="WP_206872498.1">
    <property type="nucleotide sequence ID" value="NZ_BMBA01000008.1"/>
</dbReference>
<feature type="transmembrane region" description="Helical" evidence="9">
    <location>
        <begin position="12"/>
        <end position="29"/>
    </location>
</feature>
<comment type="caution">
    <text evidence="8">Lacks conserved residue(s) required for the propagation of feature annotation.</text>
</comment>
<reference evidence="12 13" key="1">
    <citation type="journal article" date="2021" name="Int. J. Syst. Evol. Microbiol.">
        <title>Clostridium zeae sp. nov., isolated from corn silage.</title>
        <authorList>
            <person name="Kobayashi H."/>
            <person name="Tanizawa Y."/>
            <person name="Yagura M."/>
            <person name="Sakamoto M."/>
            <person name="Ohkuma M."/>
            <person name="Tohno M."/>
        </authorList>
    </citation>
    <scope>NUCLEOTIDE SEQUENCE [LARGE SCALE GENOMIC DNA]</scope>
    <source>
        <strain evidence="12 13">CSC2</strain>
    </source>
</reference>
<name>A0ABQ1EH85_9CLOT</name>
<dbReference type="Gene3D" id="2.60.120.260">
    <property type="entry name" value="Galactose-binding domain-like"/>
    <property type="match status" value="1"/>
</dbReference>
<dbReference type="Pfam" id="PF00072">
    <property type="entry name" value="Response_reg"/>
    <property type="match status" value="1"/>
</dbReference>
<dbReference type="SMART" id="SM00387">
    <property type="entry name" value="HATPase_c"/>
    <property type="match status" value="2"/>
</dbReference>
<dbReference type="Gene3D" id="3.30.565.10">
    <property type="entry name" value="Histidine kinase-like ATPase, C-terminal domain"/>
    <property type="match status" value="2"/>
</dbReference>
<dbReference type="GO" id="GO:0016301">
    <property type="term" value="F:kinase activity"/>
    <property type="evidence" value="ECO:0007669"/>
    <property type="project" value="UniProtKB-KW"/>
</dbReference>
<evidence type="ECO:0000256" key="7">
    <source>
        <dbReference type="ARBA" id="ARBA00024867"/>
    </source>
</evidence>
<evidence type="ECO:0000256" key="4">
    <source>
        <dbReference type="ARBA" id="ARBA00022553"/>
    </source>
</evidence>
<dbReference type="InterPro" id="IPR036097">
    <property type="entry name" value="HisK_dim/P_sf"/>
</dbReference>
<evidence type="ECO:0000259" key="11">
    <source>
        <dbReference type="PROSITE" id="PS50110"/>
    </source>
</evidence>
<dbReference type="SUPFAM" id="SSF49785">
    <property type="entry name" value="Galactose-binding domain-like"/>
    <property type="match status" value="1"/>
</dbReference>
<keyword evidence="5 12" id="KW-0418">Kinase</keyword>
<feature type="transmembrane region" description="Helical" evidence="9">
    <location>
        <begin position="380"/>
        <end position="400"/>
    </location>
</feature>
<dbReference type="InterPro" id="IPR036890">
    <property type="entry name" value="HATPase_C_sf"/>
</dbReference>
<keyword evidence="4" id="KW-0597">Phosphoprotein</keyword>
<keyword evidence="13" id="KW-1185">Reference proteome</keyword>
<feature type="transmembrane region" description="Helical" evidence="9">
    <location>
        <begin position="222"/>
        <end position="241"/>
    </location>
</feature>
<accession>A0ABQ1EH85</accession>
<dbReference type="SUPFAM" id="SSF52172">
    <property type="entry name" value="CheY-like"/>
    <property type="match status" value="1"/>
</dbReference>
<dbReference type="Pfam" id="PF06580">
    <property type="entry name" value="His_kinase"/>
    <property type="match status" value="1"/>
</dbReference>
<dbReference type="SMART" id="SM00388">
    <property type="entry name" value="HisKA"/>
    <property type="match status" value="1"/>
</dbReference>
<keyword evidence="9" id="KW-1133">Transmembrane helix</keyword>
<feature type="transmembrane region" description="Helical" evidence="9">
    <location>
        <begin position="346"/>
        <end position="368"/>
    </location>
</feature>
<dbReference type="Gene3D" id="3.40.50.2300">
    <property type="match status" value="1"/>
</dbReference>
<feature type="domain" description="Histidine kinase" evidence="10">
    <location>
        <begin position="457"/>
        <end position="667"/>
    </location>
</feature>
<dbReference type="Pfam" id="PF07695">
    <property type="entry name" value="7TMR-DISM_7TM"/>
    <property type="match status" value="1"/>
</dbReference>
<evidence type="ECO:0000256" key="3">
    <source>
        <dbReference type="ARBA" id="ARBA00018672"/>
    </source>
</evidence>
<feature type="transmembrane region" description="Helical" evidence="9">
    <location>
        <begin position="406"/>
        <end position="428"/>
    </location>
</feature>
<evidence type="ECO:0000256" key="1">
    <source>
        <dbReference type="ARBA" id="ARBA00000085"/>
    </source>
</evidence>
<dbReference type="Proteomes" id="UP000663802">
    <property type="component" value="Unassembled WGS sequence"/>
</dbReference>
<keyword evidence="5 12" id="KW-0808">Transferase</keyword>
<sequence>MIKLTKNNFKILVIIIVFIISVIAINSHINSTERPQAVGGKIDLSNWNFNKDGAIKLDGQWQLYPNELLTPVDFQINGDKIKERQNYIEVPFLWRKNDKVITKGVATYRLLIKTSERDNLLGINIENIKMASKVYINGKLLGQKGESSLDVNKYKGNNSPYNIYFYNDSKKEKSRNYGANSDFDIELIIQVANYDSSVGGIANSIIFGEGSQVDSIGDIKNGLDISATVILVLFGVYHLTIYKMGEKLVNRSFLYSGIFFISLAICVLANGERILSQLLYNSLGYIVYRIQYFVSIVVVIPFSLFVRSINEAYLNNKFNKIIYIVVVPYLILILVAPYSIYSSIKFWFLAFNQVVIILVLINSIICIYKKDYGTLDKKGSIMFSAAMICLFVFPIITVVYDNGIFGSYIVLGISFLGFIIFTATLLAYRFTLAYENVAQLSRDLMKAEKATDEFMARISHDLKTPIFGITNISHSLLQRDSVMRLAKEKRDILLINRVSRRMSKLVGDISDFIILKSGRLRLELGKVDLKICVSIALDVFNYLIDKNRIELTNEVEDNVFIHADEDRMRQILNNLIESFINNMEQGSIRISSTTERHLIHIYIEYEGSVVNKSNTQNIFHDNISMEHEELHFSISKQLAEVMNGTLTKEEDKQSRKVRFVLDIPRYIEMEKSNRASATKPLSNEDFLDVNLNIDIKEGRDFTILIVDDDIESIYVLGNICASEGYDVLTALSAEEAMEKLRDNDVDIVIIETMLPKISGIGVCKQLREEYNLIELPVLITTASHKSDDLLLGLEAGANDYISKPFNDKEIKARIRTLINMKKSVREAVNSEMAFLNAQIKPHFLFNALSTIMSFCYTDGEKAANLIGQFSKYLRTVFDIDKDSFLTTIYNELDLVGAYLAIEKARFGDKISVEYDIDEKLTSCLIPSLIIQPLVENSIKHGIYDKETGVKIQVSIKESQEKVVITVADNGVGISKDKIEQLISRNSNQRVGIRNVYGRVKSIKGSEFIIESEEQIFTNVIIKLPKV</sequence>
<comment type="caution">
    <text evidence="12">The sequence shown here is derived from an EMBL/GenBank/DDBJ whole genome shotgun (WGS) entry which is preliminary data.</text>
</comment>
<feature type="domain" description="Response regulatory" evidence="11">
    <location>
        <begin position="702"/>
        <end position="818"/>
    </location>
</feature>
<comment type="function">
    <text evidence="7">May play the central regulatory role in sporulation. It may be an element of the effector pathway responsible for the activation of sporulation genes in response to nutritional stress. Spo0A may act in concert with spo0H (a sigma factor) to control the expression of some genes that are critical to the sporulation process.</text>
</comment>
<proteinExistence type="predicted"/>
<evidence type="ECO:0000256" key="6">
    <source>
        <dbReference type="ARBA" id="ARBA00023012"/>
    </source>
</evidence>
<keyword evidence="9" id="KW-0812">Transmembrane</keyword>
<comment type="catalytic activity">
    <reaction evidence="1">
        <text>ATP + protein L-histidine = ADP + protein N-phospho-L-histidine.</text>
        <dbReference type="EC" id="2.7.13.3"/>
    </reaction>
</comment>
<dbReference type="PROSITE" id="PS50110">
    <property type="entry name" value="RESPONSE_REGULATORY"/>
    <property type="match status" value="1"/>
</dbReference>
<dbReference type="InterPro" id="IPR010559">
    <property type="entry name" value="Sig_transdc_His_kin_internal"/>
</dbReference>
<dbReference type="SUPFAM" id="SSF47384">
    <property type="entry name" value="Homodimeric domain of signal transducing histidine kinase"/>
    <property type="match status" value="1"/>
</dbReference>
<organism evidence="12 13">
    <name type="scientific">Clostridium zeae</name>
    <dbReference type="NCBI Taxonomy" id="2759022"/>
    <lineage>
        <taxon>Bacteria</taxon>
        <taxon>Bacillati</taxon>
        <taxon>Bacillota</taxon>
        <taxon>Clostridia</taxon>
        <taxon>Eubacteriales</taxon>
        <taxon>Clostridiaceae</taxon>
        <taxon>Clostridium</taxon>
    </lineage>
</organism>